<evidence type="ECO:0000313" key="5">
    <source>
        <dbReference type="RefSeq" id="XP_022251109.1"/>
    </source>
</evidence>
<evidence type="ECO:0000256" key="2">
    <source>
        <dbReference type="SAM" id="MobiDB-lite"/>
    </source>
</evidence>
<evidence type="ECO:0000259" key="3">
    <source>
        <dbReference type="PROSITE" id="PS50157"/>
    </source>
</evidence>
<evidence type="ECO:0000256" key="1">
    <source>
        <dbReference type="PROSITE-ProRule" id="PRU00042"/>
    </source>
</evidence>
<feature type="domain" description="C2H2-type" evidence="3">
    <location>
        <begin position="137"/>
        <end position="164"/>
    </location>
</feature>
<dbReference type="InterPro" id="IPR036236">
    <property type="entry name" value="Znf_C2H2_sf"/>
</dbReference>
<dbReference type="PANTHER" id="PTHR16515">
    <property type="entry name" value="PR DOMAIN ZINC FINGER PROTEIN"/>
    <property type="match status" value="1"/>
</dbReference>
<name>A0ABM1T5F3_LIMPO</name>
<proteinExistence type="predicted"/>
<feature type="domain" description="C2H2-type" evidence="3">
    <location>
        <begin position="165"/>
        <end position="192"/>
    </location>
</feature>
<feature type="domain" description="C2H2-type" evidence="3">
    <location>
        <begin position="309"/>
        <end position="336"/>
    </location>
</feature>
<feature type="region of interest" description="Disordered" evidence="2">
    <location>
        <begin position="28"/>
        <end position="78"/>
    </location>
</feature>
<keyword evidence="4" id="KW-1185">Reference proteome</keyword>
<dbReference type="GeneID" id="106467263"/>
<reference evidence="5" key="1">
    <citation type="submission" date="2025-08" db="UniProtKB">
        <authorList>
            <consortium name="RefSeq"/>
        </authorList>
    </citation>
    <scope>IDENTIFICATION</scope>
    <source>
        <tissue evidence="5">Muscle</tissue>
    </source>
</reference>
<dbReference type="PROSITE" id="PS00028">
    <property type="entry name" value="ZINC_FINGER_C2H2_1"/>
    <property type="match status" value="7"/>
</dbReference>
<evidence type="ECO:0000313" key="4">
    <source>
        <dbReference type="Proteomes" id="UP000694941"/>
    </source>
</evidence>
<feature type="compositionally biased region" description="Polar residues" evidence="2">
    <location>
        <begin position="430"/>
        <end position="439"/>
    </location>
</feature>
<gene>
    <name evidence="5" type="primary">LOC106467263</name>
</gene>
<protein>
    <submittedName>
        <fullName evidence="5">Zinc finger protein 501-like isoform X3</fullName>
    </submittedName>
</protein>
<feature type="domain" description="C2H2-type" evidence="3">
    <location>
        <begin position="107"/>
        <end position="135"/>
    </location>
</feature>
<dbReference type="Gene3D" id="3.30.160.60">
    <property type="entry name" value="Classic Zinc Finger"/>
    <property type="match status" value="6"/>
</dbReference>
<dbReference type="SMART" id="SM00355">
    <property type="entry name" value="ZnF_C2H2"/>
    <property type="match status" value="8"/>
</dbReference>
<feature type="compositionally biased region" description="Low complexity" evidence="2">
    <location>
        <begin position="441"/>
        <end position="452"/>
    </location>
</feature>
<keyword evidence="1" id="KW-0479">Metal-binding</keyword>
<dbReference type="InterPro" id="IPR013087">
    <property type="entry name" value="Znf_C2H2_type"/>
</dbReference>
<feature type="region of interest" description="Disordered" evidence="2">
    <location>
        <begin position="385"/>
        <end position="458"/>
    </location>
</feature>
<dbReference type="InterPro" id="IPR050331">
    <property type="entry name" value="Zinc_finger"/>
</dbReference>
<sequence>MDLRQQPAGVGTPVISLLKLRNFFFGPQRANGPVSTLEEGRSPPMESPQMHSMYGNHGNRNGGSPPVSSPSSGGSMLVVPQPINAAMKNSASINANNATTNGTGRKYQCKMCPQIFIHKSAMQHHAREAHRGDVKPHQCQQCLKTFSSNHQLTQHLRVHTGEKPYKCSYCERRFKQLSHVQQHTRLHTGERPYKCHIPECGRAFIQLSNLQQHLRNHDNQVERLKSRPFHCDICGKGFVSESNLRAHHSKQHASLLGGSSSQSCPVCHKICMNGEALMDHMRVTHKDPNASGIPNLSSFPPDKRRTTNHHCPLCGKSYVNEGSLRKHISSHPESASANSTLRVWPCSVCQSVFTQENGLLHHMEQMRMDPKHQFAAQYVLSRAAAERREKEAGTTESGSTPTTIEGIPLLPPNNNGNHRNMGTVPPTDCSGPTHSSLSPRSLVSNLGLSGLNTRQHSQ</sequence>
<dbReference type="Pfam" id="PF00096">
    <property type="entry name" value="zf-C2H2"/>
    <property type="match status" value="6"/>
</dbReference>
<dbReference type="RefSeq" id="XP_022251109.1">
    <property type="nucleotide sequence ID" value="XM_022395401.1"/>
</dbReference>
<feature type="compositionally biased region" description="Polar residues" evidence="2">
    <location>
        <begin position="394"/>
        <end position="403"/>
    </location>
</feature>
<accession>A0ABM1T5F3</accession>
<dbReference type="PROSITE" id="PS50157">
    <property type="entry name" value="ZINC_FINGER_C2H2_2"/>
    <property type="match status" value="6"/>
</dbReference>
<feature type="domain" description="C2H2-type" evidence="3">
    <location>
        <begin position="229"/>
        <end position="253"/>
    </location>
</feature>
<keyword evidence="1" id="KW-0862">Zinc</keyword>
<dbReference type="Proteomes" id="UP000694941">
    <property type="component" value="Unplaced"/>
</dbReference>
<keyword evidence="1" id="KW-0863">Zinc-finger</keyword>
<dbReference type="SUPFAM" id="SSF57667">
    <property type="entry name" value="beta-beta-alpha zinc fingers"/>
    <property type="match status" value="5"/>
</dbReference>
<dbReference type="PANTHER" id="PTHR16515:SF20">
    <property type="entry name" value="PR DOMAIN ZINC FINGER PROTEIN 12"/>
    <property type="match status" value="1"/>
</dbReference>
<feature type="compositionally biased region" description="Low complexity" evidence="2">
    <location>
        <begin position="62"/>
        <end position="75"/>
    </location>
</feature>
<feature type="domain" description="C2H2-type" evidence="3">
    <location>
        <begin position="193"/>
        <end position="222"/>
    </location>
</feature>
<organism evidence="4 5">
    <name type="scientific">Limulus polyphemus</name>
    <name type="common">Atlantic horseshoe crab</name>
    <dbReference type="NCBI Taxonomy" id="6850"/>
    <lineage>
        <taxon>Eukaryota</taxon>
        <taxon>Metazoa</taxon>
        <taxon>Ecdysozoa</taxon>
        <taxon>Arthropoda</taxon>
        <taxon>Chelicerata</taxon>
        <taxon>Merostomata</taxon>
        <taxon>Xiphosura</taxon>
        <taxon>Limulidae</taxon>
        <taxon>Limulus</taxon>
    </lineage>
</organism>